<name>A0A1Q9DEJ7_SYMMI</name>
<gene>
    <name evidence="2" type="ORF">AK812_SmicGene24495</name>
</gene>
<reference evidence="2 3" key="1">
    <citation type="submission" date="2016-02" db="EMBL/GenBank/DDBJ databases">
        <title>Genome analysis of coral dinoflagellate symbionts highlights evolutionary adaptations to a symbiotic lifestyle.</title>
        <authorList>
            <person name="Aranda M."/>
            <person name="Li Y."/>
            <person name="Liew Y.J."/>
            <person name="Baumgarten S."/>
            <person name="Simakov O."/>
            <person name="Wilson M."/>
            <person name="Piel J."/>
            <person name="Ashoor H."/>
            <person name="Bougouffa S."/>
            <person name="Bajic V.B."/>
            <person name="Ryu T."/>
            <person name="Ravasi T."/>
            <person name="Bayer T."/>
            <person name="Micklem G."/>
            <person name="Kim H."/>
            <person name="Bhak J."/>
            <person name="Lajeunesse T.C."/>
            <person name="Voolstra C.R."/>
        </authorList>
    </citation>
    <scope>NUCLEOTIDE SEQUENCE [LARGE SCALE GENOMIC DNA]</scope>
    <source>
        <strain evidence="2 3">CCMP2467</strain>
    </source>
</reference>
<organism evidence="2 3">
    <name type="scientific">Symbiodinium microadriaticum</name>
    <name type="common">Dinoflagellate</name>
    <name type="synonym">Zooxanthella microadriatica</name>
    <dbReference type="NCBI Taxonomy" id="2951"/>
    <lineage>
        <taxon>Eukaryota</taxon>
        <taxon>Sar</taxon>
        <taxon>Alveolata</taxon>
        <taxon>Dinophyceae</taxon>
        <taxon>Suessiales</taxon>
        <taxon>Symbiodiniaceae</taxon>
        <taxon>Symbiodinium</taxon>
    </lineage>
</organism>
<comment type="caution">
    <text evidence="2">The sequence shown here is derived from an EMBL/GenBank/DDBJ whole genome shotgun (WGS) entry which is preliminary data.</text>
</comment>
<protein>
    <submittedName>
        <fullName evidence="2">Uncharacterized protein</fullName>
    </submittedName>
</protein>
<accession>A0A1Q9DEJ7</accession>
<dbReference type="Proteomes" id="UP000186817">
    <property type="component" value="Unassembled WGS sequence"/>
</dbReference>
<evidence type="ECO:0000313" key="3">
    <source>
        <dbReference type="Proteomes" id="UP000186817"/>
    </source>
</evidence>
<dbReference type="EMBL" id="LSRX01000575">
    <property type="protein sequence ID" value="OLP93608.1"/>
    <property type="molecule type" value="Genomic_DNA"/>
</dbReference>
<evidence type="ECO:0000256" key="1">
    <source>
        <dbReference type="SAM" id="MobiDB-lite"/>
    </source>
</evidence>
<sequence length="812" mass="90403">MGYPRNSPEGRRRVERTICLVQYSGRDTARLRPASPTGVCEEFDGVRAELGLVRQHRVQCAAAARGHSTGETRLPAQLGGAQEHELCWDGPDAVLDAWVGLEWFNVGGAVLISMLLWVLPMSGRRTLTSITVAICLVGIGEVWRRYGYDIPWGRTVELLGSERPPSRLQPIPNDHSGEKDASPVLFQKTAPTKSADDSSVKLFPAMGSLVQFNEGPRVSAVKNSFGVVTGVSSVDVTVALAGQEERNRLEELMLIHDPTSLKQTAAQAAPDPPPQAQHQAKSIKELLVLWHGKASLQPTWARSFWAEVGRREPLEPRVRTLLLSHGYLGKGVGSLPRVKELKEKLEELSLAGALAHTTSAFHDQDADPWPEEAGLDTWDAALPPDLKELDQRLASWIHEKRTGDKDAAQSMLAVKPSSFASDIAPSWLVTEASTYSQSEYKRKERARAQWTESTKGQGKKGKDKGKKSAHVASVSSGTAHHADEDVLLRQLWRTAKLEREGRHQYRADAGTGALACFASDTFVDMLTALPQVEADFYAKEANCIDWTGKTRVIQSELEEQYGFVGHQWVLLRSKERWHFPAQTLNVLFFQLPAGRCGAALPAWDGGCRSGESFGSCFATKCYGSLWFYEYQATPPLPAKAVWTLLPREVQDTVEKLSWVCPCYMRLPMGCSHSFHILMSINMRMGMTLRSSTLLAPGDRTFRASSGNEKDKEPESHTGTFTLPVKRARLLERALLELAHARWVDVDVLRAVLGVWSFGAQLRRDLYRMIELCEGQFVRQRPSVRDELSCMPRAVTFMEYEGRLQFSDVFVRN</sequence>
<feature type="region of interest" description="Disordered" evidence="1">
    <location>
        <begin position="440"/>
        <end position="478"/>
    </location>
</feature>
<feature type="compositionally biased region" description="Basic residues" evidence="1">
    <location>
        <begin position="457"/>
        <end position="469"/>
    </location>
</feature>
<proteinExistence type="predicted"/>
<dbReference type="AlphaFoldDB" id="A0A1Q9DEJ7"/>
<evidence type="ECO:0000313" key="2">
    <source>
        <dbReference type="EMBL" id="OLP93608.1"/>
    </source>
</evidence>
<dbReference type="OrthoDB" id="416438at2759"/>
<keyword evidence="3" id="KW-1185">Reference proteome</keyword>
<feature type="region of interest" description="Disordered" evidence="1">
    <location>
        <begin position="163"/>
        <end position="183"/>
    </location>
</feature>